<protein>
    <submittedName>
        <fullName evidence="1">Uncharacterized protein</fullName>
    </submittedName>
</protein>
<dbReference type="AlphaFoldDB" id="A0A0C3PL53"/>
<dbReference type="InParanoid" id="A0A0C3PL53"/>
<organism evidence="1 2">
    <name type="scientific">Pisolithus tinctorius Marx 270</name>
    <dbReference type="NCBI Taxonomy" id="870435"/>
    <lineage>
        <taxon>Eukaryota</taxon>
        <taxon>Fungi</taxon>
        <taxon>Dikarya</taxon>
        <taxon>Basidiomycota</taxon>
        <taxon>Agaricomycotina</taxon>
        <taxon>Agaricomycetes</taxon>
        <taxon>Agaricomycetidae</taxon>
        <taxon>Boletales</taxon>
        <taxon>Sclerodermatineae</taxon>
        <taxon>Pisolithaceae</taxon>
        <taxon>Pisolithus</taxon>
    </lineage>
</organism>
<keyword evidence="2" id="KW-1185">Reference proteome</keyword>
<reference evidence="2" key="2">
    <citation type="submission" date="2015-01" db="EMBL/GenBank/DDBJ databases">
        <title>Evolutionary Origins and Diversification of the Mycorrhizal Mutualists.</title>
        <authorList>
            <consortium name="DOE Joint Genome Institute"/>
            <consortium name="Mycorrhizal Genomics Consortium"/>
            <person name="Kohler A."/>
            <person name="Kuo A."/>
            <person name="Nagy L.G."/>
            <person name="Floudas D."/>
            <person name="Copeland A."/>
            <person name="Barry K.W."/>
            <person name="Cichocki N."/>
            <person name="Veneault-Fourrey C."/>
            <person name="LaButti K."/>
            <person name="Lindquist E.A."/>
            <person name="Lipzen A."/>
            <person name="Lundell T."/>
            <person name="Morin E."/>
            <person name="Murat C."/>
            <person name="Riley R."/>
            <person name="Ohm R."/>
            <person name="Sun H."/>
            <person name="Tunlid A."/>
            <person name="Henrissat B."/>
            <person name="Grigoriev I.V."/>
            <person name="Hibbett D.S."/>
            <person name="Martin F."/>
        </authorList>
    </citation>
    <scope>NUCLEOTIDE SEQUENCE [LARGE SCALE GENOMIC DNA]</scope>
    <source>
        <strain evidence="2">Marx 270</strain>
    </source>
</reference>
<accession>A0A0C3PL53</accession>
<evidence type="ECO:0000313" key="1">
    <source>
        <dbReference type="EMBL" id="KIO14995.1"/>
    </source>
</evidence>
<dbReference type="EMBL" id="KN831944">
    <property type="protein sequence ID" value="KIO14995.1"/>
    <property type="molecule type" value="Genomic_DNA"/>
</dbReference>
<dbReference type="Proteomes" id="UP000054217">
    <property type="component" value="Unassembled WGS sequence"/>
</dbReference>
<name>A0A0C3PL53_PISTI</name>
<reference evidence="1 2" key="1">
    <citation type="submission" date="2014-04" db="EMBL/GenBank/DDBJ databases">
        <authorList>
            <consortium name="DOE Joint Genome Institute"/>
            <person name="Kuo A."/>
            <person name="Kohler A."/>
            <person name="Costa M.D."/>
            <person name="Nagy L.G."/>
            <person name="Floudas D."/>
            <person name="Copeland A."/>
            <person name="Barry K.W."/>
            <person name="Cichocki N."/>
            <person name="Veneault-Fourrey C."/>
            <person name="LaButti K."/>
            <person name="Lindquist E.A."/>
            <person name="Lipzen A."/>
            <person name="Lundell T."/>
            <person name="Morin E."/>
            <person name="Murat C."/>
            <person name="Sun H."/>
            <person name="Tunlid A."/>
            <person name="Henrissat B."/>
            <person name="Grigoriev I.V."/>
            <person name="Hibbett D.S."/>
            <person name="Martin F."/>
            <person name="Nordberg H.P."/>
            <person name="Cantor M.N."/>
            <person name="Hua S.X."/>
        </authorList>
    </citation>
    <scope>NUCLEOTIDE SEQUENCE [LARGE SCALE GENOMIC DNA]</scope>
    <source>
        <strain evidence="1 2">Marx 270</strain>
    </source>
</reference>
<sequence length="106" mass="11515">MSSTHQASLCIPNNPSSFQKATMPELQITSVMILLKSSASKPSPLSFSLLLLVVLGASLQQTLLIGLITTSDDEQADIQAKMAKCKQCKALREEAAQLEAERLKRE</sequence>
<gene>
    <name evidence="1" type="ORF">M404DRAFT_17818</name>
</gene>
<dbReference type="HOGENOM" id="CLU_2224276_0_0_1"/>
<proteinExistence type="predicted"/>
<evidence type="ECO:0000313" key="2">
    <source>
        <dbReference type="Proteomes" id="UP000054217"/>
    </source>
</evidence>